<evidence type="ECO:0000313" key="7">
    <source>
        <dbReference type="Proteomes" id="UP001652641"/>
    </source>
</evidence>
<evidence type="ECO:0000259" key="6">
    <source>
        <dbReference type="SMART" id="SM00199"/>
    </source>
</evidence>
<dbReference type="RefSeq" id="XP_025852039.1">
    <property type="nucleotide sequence ID" value="XM_025996254.2"/>
</dbReference>
<dbReference type="SUPFAM" id="SSF54117">
    <property type="entry name" value="Interleukin 8-like chemokines"/>
    <property type="match status" value="1"/>
</dbReference>
<evidence type="ECO:0000313" key="8">
    <source>
        <dbReference type="RefSeq" id="XP_025852039.1"/>
    </source>
</evidence>
<feature type="chain" id="PRO_5018660912" evidence="5">
    <location>
        <begin position="22"/>
        <end position="94"/>
    </location>
</feature>
<sequence>MKVSLIALVFLLILAALHSEANEELVNELTISPCCLAFISRRVPLRFVKGYQRTGDHCLTPGIIFLTHKGRQICANPNVAWVQEYIRHLDSLPK</sequence>
<comment type="similarity">
    <text evidence="1">Belongs to the intercrine beta (chemokine CC) family.</text>
</comment>
<dbReference type="OMA" id="DDLHACC"/>
<dbReference type="AlphaFoldDB" id="A0A3Q7S1D0"/>
<evidence type="ECO:0000256" key="5">
    <source>
        <dbReference type="SAM" id="SignalP"/>
    </source>
</evidence>
<dbReference type="InterPro" id="IPR036048">
    <property type="entry name" value="Interleukin_8-like_sf"/>
</dbReference>
<dbReference type="InterPro" id="IPR039809">
    <property type="entry name" value="Chemokine_b/g/d"/>
</dbReference>
<accession>A0A3Q7S1D0</accession>
<dbReference type="GeneID" id="112918094"/>
<dbReference type="SMART" id="SM00199">
    <property type="entry name" value="SCY"/>
    <property type="match status" value="1"/>
</dbReference>
<keyword evidence="7" id="KW-1185">Reference proteome</keyword>
<dbReference type="GO" id="GO:0030335">
    <property type="term" value="P:positive regulation of cell migration"/>
    <property type="evidence" value="ECO:0007669"/>
    <property type="project" value="TreeGrafter"/>
</dbReference>
<reference evidence="8" key="3">
    <citation type="submission" date="2025-08" db="UniProtKB">
        <authorList>
            <consortium name="RefSeq"/>
        </authorList>
    </citation>
    <scope>IDENTIFICATION</scope>
    <source>
        <tissue evidence="8">Cell line</tissue>
    </source>
</reference>
<protein>
    <submittedName>
        <fullName evidence="8">Regakine-1-like</fullName>
    </submittedName>
</protein>
<dbReference type="GO" id="GO:0070098">
    <property type="term" value="P:chemokine-mediated signaling pathway"/>
    <property type="evidence" value="ECO:0007669"/>
    <property type="project" value="TreeGrafter"/>
</dbReference>
<reference key="1">
    <citation type="submission" date="2019-01" db="UniProtKB">
        <authorList>
            <consortium name="RefSeq"/>
        </authorList>
    </citation>
    <scope>IDENTIFICATION</scope>
</reference>
<dbReference type="Gene3D" id="2.40.50.40">
    <property type="match status" value="1"/>
</dbReference>
<proteinExistence type="inferred from homology"/>
<keyword evidence="5" id="KW-0732">Signal</keyword>
<evidence type="ECO:0000256" key="2">
    <source>
        <dbReference type="ARBA" id="ARBA00022500"/>
    </source>
</evidence>
<keyword evidence="3" id="KW-0202">Cytokine</keyword>
<dbReference type="GO" id="GO:0006954">
    <property type="term" value="P:inflammatory response"/>
    <property type="evidence" value="ECO:0007669"/>
    <property type="project" value="UniProtKB-KW"/>
</dbReference>
<name>A0A3Q7S1D0_VULVU</name>
<dbReference type="GO" id="GO:0048245">
    <property type="term" value="P:eosinophil chemotaxis"/>
    <property type="evidence" value="ECO:0007669"/>
    <property type="project" value="TreeGrafter"/>
</dbReference>
<dbReference type="PANTHER" id="PTHR12015:SF149">
    <property type="entry name" value="REGAKINE-1"/>
    <property type="match status" value="1"/>
</dbReference>
<keyword evidence="4" id="KW-0395">Inflammatory response</keyword>
<dbReference type="GO" id="GO:0008009">
    <property type="term" value="F:chemokine activity"/>
    <property type="evidence" value="ECO:0007669"/>
    <property type="project" value="InterPro"/>
</dbReference>
<dbReference type="FunFam" id="2.40.50.40:FF:000002">
    <property type="entry name" value="C-C motif chemokine"/>
    <property type="match status" value="1"/>
</dbReference>
<organism evidence="7 8">
    <name type="scientific">Vulpes vulpes</name>
    <name type="common">Red fox</name>
    <dbReference type="NCBI Taxonomy" id="9627"/>
    <lineage>
        <taxon>Eukaryota</taxon>
        <taxon>Metazoa</taxon>
        <taxon>Chordata</taxon>
        <taxon>Craniata</taxon>
        <taxon>Vertebrata</taxon>
        <taxon>Euteleostomi</taxon>
        <taxon>Mammalia</taxon>
        <taxon>Eutheria</taxon>
        <taxon>Laurasiatheria</taxon>
        <taxon>Carnivora</taxon>
        <taxon>Caniformia</taxon>
        <taxon>Canidae</taxon>
        <taxon>Vulpes</taxon>
    </lineage>
</organism>
<evidence type="ECO:0000256" key="1">
    <source>
        <dbReference type="ARBA" id="ARBA00010868"/>
    </source>
</evidence>
<dbReference type="InterPro" id="IPR001811">
    <property type="entry name" value="Chemokine_IL8-like_dom"/>
</dbReference>
<dbReference type="GO" id="GO:0005615">
    <property type="term" value="C:extracellular space"/>
    <property type="evidence" value="ECO:0007669"/>
    <property type="project" value="UniProtKB-KW"/>
</dbReference>
<dbReference type="Pfam" id="PF00048">
    <property type="entry name" value="IL8"/>
    <property type="match status" value="1"/>
</dbReference>
<dbReference type="PANTHER" id="PTHR12015">
    <property type="entry name" value="SMALL INDUCIBLE CYTOKINE A"/>
    <property type="match status" value="1"/>
</dbReference>
<dbReference type="CDD" id="cd00272">
    <property type="entry name" value="Chemokine_CC"/>
    <property type="match status" value="1"/>
</dbReference>
<reference evidence="7" key="2">
    <citation type="submission" date="2025-05" db="UniProtKB">
        <authorList>
            <consortium name="RefSeq"/>
        </authorList>
    </citation>
    <scope>NUCLEOTIDE SEQUENCE [LARGE SCALE GENOMIC DNA]</scope>
</reference>
<keyword evidence="2" id="KW-0145">Chemotaxis</keyword>
<dbReference type="GO" id="GO:0061844">
    <property type="term" value="P:antimicrobial humoral immune response mediated by antimicrobial peptide"/>
    <property type="evidence" value="ECO:0007669"/>
    <property type="project" value="TreeGrafter"/>
</dbReference>
<dbReference type="STRING" id="9627.ENSVVUP00000027772"/>
<feature type="domain" description="Chemokine interleukin-8-like" evidence="6">
    <location>
        <begin position="31"/>
        <end position="89"/>
    </location>
</feature>
<evidence type="ECO:0000256" key="4">
    <source>
        <dbReference type="ARBA" id="ARBA00023198"/>
    </source>
</evidence>
<dbReference type="KEGG" id="vvp:112918094"/>
<gene>
    <name evidence="8" type="primary">LOC112918094</name>
</gene>
<dbReference type="Proteomes" id="UP001652641">
    <property type="component" value="Chromosome 2"/>
</dbReference>
<feature type="signal peptide" evidence="5">
    <location>
        <begin position="1"/>
        <end position="21"/>
    </location>
</feature>
<dbReference type="GO" id="GO:0048020">
    <property type="term" value="F:CCR chemokine receptor binding"/>
    <property type="evidence" value="ECO:0007669"/>
    <property type="project" value="TreeGrafter"/>
</dbReference>
<evidence type="ECO:0000256" key="3">
    <source>
        <dbReference type="ARBA" id="ARBA00022514"/>
    </source>
</evidence>